<dbReference type="Proteomes" id="UP000199504">
    <property type="component" value="Unassembled WGS sequence"/>
</dbReference>
<dbReference type="AlphaFoldDB" id="A0A1C4UWN3"/>
<proteinExistence type="predicted"/>
<evidence type="ECO:0000256" key="1">
    <source>
        <dbReference type="SAM" id="MobiDB-lite"/>
    </source>
</evidence>
<keyword evidence="4" id="KW-1185">Reference proteome</keyword>
<name>A0A1C4UWN3_9ACTN</name>
<feature type="compositionally biased region" description="Basic residues" evidence="1">
    <location>
        <begin position="42"/>
        <end position="52"/>
    </location>
</feature>
<gene>
    <name evidence="3" type="ORF">GA0070564_101773</name>
</gene>
<feature type="transmembrane region" description="Helical" evidence="2">
    <location>
        <begin position="112"/>
        <end position="131"/>
    </location>
</feature>
<feature type="region of interest" description="Disordered" evidence="1">
    <location>
        <begin position="76"/>
        <end position="111"/>
    </location>
</feature>
<keyword evidence="2" id="KW-0812">Transmembrane</keyword>
<feature type="transmembrane region" description="Helical" evidence="2">
    <location>
        <begin position="247"/>
        <end position="267"/>
    </location>
</feature>
<evidence type="ECO:0000313" key="4">
    <source>
        <dbReference type="Proteomes" id="UP000199504"/>
    </source>
</evidence>
<keyword evidence="2" id="KW-0472">Membrane</keyword>
<organism evidence="3 4">
    <name type="scientific">Micromonospora mirobrigensis</name>
    <dbReference type="NCBI Taxonomy" id="262898"/>
    <lineage>
        <taxon>Bacteria</taxon>
        <taxon>Bacillati</taxon>
        <taxon>Actinomycetota</taxon>
        <taxon>Actinomycetes</taxon>
        <taxon>Micromonosporales</taxon>
        <taxon>Micromonosporaceae</taxon>
        <taxon>Micromonospora</taxon>
    </lineage>
</organism>
<feature type="compositionally biased region" description="Basic and acidic residues" evidence="1">
    <location>
        <begin position="76"/>
        <end position="96"/>
    </location>
</feature>
<sequence length="268" mass="28403">MGPRGGAVAPHPRPGAGGPDDRAEAEVEPTTGAPVDAVPRRVPVRQPHRWHRRGPDADPDAGPVFWAPIEEVHWDGTPLREEPAGRRDRTPREGRSRRVAARPPRPPEPHRGLAVVVTLSLVAAFFGWVSAGPFWLAVGHATRGAVVIGDCTGDGLGQRCRGIFTAEGERFRAYGVRVSGVPRERATAGATLPARMTGAGGGTAYADTGIGRHLRWLLGLLLVVACGAGIARWSGATRLPDPRTRRWAVVGAFGGPLLITVGFLVAAW</sequence>
<accession>A0A1C4UWN3</accession>
<evidence type="ECO:0000256" key="2">
    <source>
        <dbReference type="SAM" id="Phobius"/>
    </source>
</evidence>
<keyword evidence="2" id="KW-1133">Transmembrane helix</keyword>
<feature type="transmembrane region" description="Helical" evidence="2">
    <location>
        <begin position="216"/>
        <end position="235"/>
    </location>
</feature>
<dbReference type="EMBL" id="FMCX01000001">
    <property type="protein sequence ID" value="SCE76116.1"/>
    <property type="molecule type" value="Genomic_DNA"/>
</dbReference>
<protein>
    <submittedName>
        <fullName evidence="3">Uncharacterized protein</fullName>
    </submittedName>
</protein>
<feature type="region of interest" description="Disordered" evidence="1">
    <location>
        <begin position="1"/>
        <end position="64"/>
    </location>
</feature>
<evidence type="ECO:0000313" key="3">
    <source>
        <dbReference type="EMBL" id="SCE76116.1"/>
    </source>
</evidence>
<reference evidence="4" key="1">
    <citation type="submission" date="2016-06" db="EMBL/GenBank/DDBJ databases">
        <authorList>
            <person name="Varghese N."/>
            <person name="Submissions Spin"/>
        </authorList>
    </citation>
    <scope>NUCLEOTIDE SEQUENCE [LARGE SCALE GENOMIC DNA]</scope>
    <source>
        <strain evidence="4">DSM 44830</strain>
    </source>
</reference>